<name>A0A1G2FA08_9BACT</name>
<keyword evidence="1" id="KW-0175">Coiled coil</keyword>
<proteinExistence type="predicted"/>
<evidence type="ECO:0000256" key="1">
    <source>
        <dbReference type="SAM" id="Coils"/>
    </source>
</evidence>
<reference evidence="4 5" key="1">
    <citation type="journal article" date="2016" name="Nat. Commun.">
        <title>Thousands of microbial genomes shed light on interconnected biogeochemical processes in an aquifer system.</title>
        <authorList>
            <person name="Anantharaman K."/>
            <person name="Brown C.T."/>
            <person name="Hug L.A."/>
            <person name="Sharon I."/>
            <person name="Castelle C.J."/>
            <person name="Probst A.J."/>
            <person name="Thomas B.C."/>
            <person name="Singh A."/>
            <person name="Wilkins M.J."/>
            <person name="Karaoz U."/>
            <person name="Brodie E.L."/>
            <person name="Williams K.H."/>
            <person name="Hubbard S.S."/>
            <person name="Banfield J.F."/>
        </authorList>
    </citation>
    <scope>NUCLEOTIDE SEQUENCE [LARGE SCALE GENOMIC DNA]</scope>
</reference>
<keyword evidence="3" id="KW-0732">Signal</keyword>
<dbReference type="AlphaFoldDB" id="A0A1G2FA08"/>
<feature type="chain" id="PRO_5009582843" description="DUF5667 domain-containing protein" evidence="3">
    <location>
        <begin position="20"/>
        <end position="247"/>
    </location>
</feature>
<dbReference type="Proteomes" id="UP000177725">
    <property type="component" value="Unassembled WGS sequence"/>
</dbReference>
<comment type="caution">
    <text evidence="4">The sequence shown here is derived from an EMBL/GenBank/DDBJ whole genome shotgun (WGS) entry which is preliminary data.</text>
</comment>
<protein>
    <recommendedName>
        <fullName evidence="6">DUF5667 domain-containing protein</fullName>
    </recommendedName>
</protein>
<sequence>MKKIIFVVVLLVFVFSAAAAHMAVYNSASTTIRQQIKQNREELKIRIESNASSTMQVIALKREEIKSQIEANKEQLKEKLKFLKDERKKQIIERINDQLAKLNDLMVDHFLAVLARLEKVLNNVGSRADKAEAAGKDVAVVRAAITNAQQLINTSRETVKAQAGKIYNVAISGEEAKLKPEVGEARQALHADLVAVRKTVQAARDAVHNVATTLAQIPKVDDLEEESDVDADNNNSTSTDDTSVYSD</sequence>
<evidence type="ECO:0000256" key="2">
    <source>
        <dbReference type="SAM" id="MobiDB-lite"/>
    </source>
</evidence>
<accession>A0A1G2FA08</accession>
<evidence type="ECO:0000313" key="4">
    <source>
        <dbReference type="EMBL" id="OGZ34899.1"/>
    </source>
</evidence>
<gene>
    <name evidence="4" type="ORF">A2174_00310</name>
</gene>
<feature type="region of interest" description="Disordered" evidence="2">
    <location>
        <begin position="218"/>
        <end position="247"/>
    </location>
</feature>
<evidence type="ECO:0000313" key="5">
    <source>
        <dbReference type="Proteomes" id="UP000177725"/>
    </source>
</evidence>
<feature type="signal peptide" evidence="3">
    <location>
        <begin position="1"/>
        <end position="19"/>
    </location>
</feature>
<evidence type="ECO:0008006" key="6">
    <source>
        <dbReference type="Google" id="ProtNLM"/>
    </source>
</evidence>
<evidence type="ECO:0000256" key="3">
    <source>
        <dbReference type="SAM" id="SignalP"/>
    </source>
</evidence>
<organism evidence="4 5">
    <name type="scientific">Candidatus Portnoybacteria bacterium RBG_13_41_18</name>
    <dbReference type="NCBI Taxonomy" id="1801991"/>
    <lineage>
        <taxon>Bacteria</taxon>
        <taxon>Candidatus Portnoyibacteriota</taxon>
    </lineage>
</organism>
<dbReference type="SUPFAM" id="SSF58113">
    <property type="entry name" value="Apolipoprotein A-I"/>
    <property type="match status" value="1"/>
</dbReference>
<feature type="coiled-coil region" evidence="1">
    <location>
        <begin position="59"/>
        <end position="134"/>
    </location>
</feature>
<feature type="compositionally biased region" description="Low complexity" evidence="2">
    <location>
        <begin position="232"/>
        <end position="247"/>
    </location>
</feature>
<feature type="compositionally biased region" description="Acidic residues" evidence="2">
    <location>
        <begin position="222"/>
        <end position="231"/>
    </location>
</feature>
<dbReference type="EMBL" id="MHMV01000007">
    <property type="protein sequence ID" value="OGZ34899.1"/>
    <property type="molecule type" value="Genomic_DNA"/>
</dbReference>